<accession>A0ABW5RKW5</accession>
<reference evidence="3" key="1">
    <citation type="journal article" date="2019" name="Int. J. Syst. Evol. Microbiol.">
        <title>The Global Catalogue of Microorganisms (GCM) 10K type strain sequencing project: providing services to taxonomists for standard genome sequencing and annotation.</title>
        <authorList>
            <consortium name="The Broad Institute Genomics Platform"/>
            <consortium name="The Broad Institute Genome Sequencing Center for Infectious Disease"/>
            <person name="Wu L."/>
            <person name="Ma J."/>
        </authorList>
    </citation>
    <scope>NUCLEOTIDE SEQUENCE [LARGE SCALE GENOMIC DNA]</scope>
    <source>
        <strain evidence="3">TISTR 1511</strain>
    </source>
</reference>
<keyword evidence="1" id="KW-0472">Membrane</keyword>
<sequence>MTGAILAAWGVTFALRAAPFVASRWLRDNELVEEFGLLLPVGVMATLVVAMLQDTPIVNYAWVPTVIATAATIGIHLLRKSVLLSIVTGVAVYGLSLALL</sequence>
<keyword evidence="3" id="KW-1185">Reference proteome</keyword>
<feature type="transmembrane region" description="Helical" evidence="1">
    <location>
        <begin position="82"/>
        <end position="99"/>
    </location>
</feature>
<keyword evidence="1" id="KW-0812">Transmembrane</keyword>
<proteinExistence type="predicted"/>
<organism evidence="2 3">
    <name type="scientific">Gulosibacter bifidus</name>
    <dbReference type="NCBI Taxonomy" id="272239"/>
    <lineage>
        <taxon>Bacteria</taxon>
        <taxon>Bacillati</taxon>
        <taxon>Actinomycetota</taxon>
        <taxon>Actinomycetes</taxon>
        <taxon>Micrococcales</taxon>
        <taxon>Microbacteriaceae</taxon>
        <taxon>Gulosibacter</taxon>
    </lineage>
</organism>
<feature type="transmembrane region" description="Helical" evidence="1">
    <location>
        <begin position="59"/>
        <end position="76"/>
    </location>
</feature>
<comment type="caution">
    <text evidence="2">The sequence shown here is derived from an EMBL/GenBank/DDBJ whole genome shotgun (WGS) entry which is preliminary data.</text>
</comment>
<gene>
    <name evidence="2" type="ORF">ACFSUQ_07340</name>
</gene>
<feature type="transmembrane region" description="Helical" evidence="1">
    <location>
        <begin position="35"/>
        <end position="52"/>
    </location>
</feature>
<protein>
    <submittedName>
        <fullName evidence="2">AzlD domain-containing protein</fullName>
    </submittedName>
</protein>
<dbReference type="Proteomes" id="UP001597453">
    <property type="component" value="Unassembled WGS sequence"/>
</dbReference>
<evidence type="ECO:0000256" key="1">
    <source>
        <dbReference type="SAM" id="Phobius"/>
    </source>
</evidence>
<keyword evidence="1" id="KW-1133">Transmembrane helix</keyword>
<evidence type="ECO:0000313" key="3">
    <source>
        <dbReference type="Proteomes" id="UP001597453"/>
    </source>
</evidence>
<dbReference type="RefSeq" id="WP_159421408.1">
    <property type="nucleotide sequence ID" value="NZ_JBHUNF010000004.1"/>
</dbReference>
<name>A0ABW5RKW5_9MICO</name>
<dbReference type="Pfam" id="PF05437">
    <property type="entry name" value="AzlD"/>
    <property type="match status" value="1"/>
</dbReference>
<evidence type="ECO:0000313" key="2">
    <source>
        <dbReference type="EMBL" id="MFD2675104.1"/>
    </source>
</evidence>
<dbReference type="InterPro" id="IPR008407">
    <property type="entry name" value="Brnchd-chn_aa_trnsp_AzlD"/>
</dbReference>
<dbReference type="EMBL" id="JBHUNF010000004">
    <property type="protein sequence ID" value="MFD2675104.1"/>
    <property type="molecule type" value="Genomic_DNA"/>
</dbReference>